<feature type="domain" description="Histidine kinase" evidence="10">
    <location>
        <begin position="464"/>
        <end position="681"/>
    </location>
</feature>
<evidence type="ECO:0000256" key="4">
    <source>
        <dbReference type="ARBA" id="ARBA00022679"/>
    </source>
</evidence>
<dbReference type="PROSITE" id="PS50005">
    <property type="entry name" value="TPR"/>
    <property type="match status" value="1"/>
</dbReference>
<dbReference type="RefSeq" id="WP_074537997.1">
    <property type="nucleotide sequence ID" value="NZ_FNBD01000004.1"/>
</dbReference>
<keyword evidence="9" id="KW-0812">Transmembrane</keyword>
<evidence type="ECO:0000256" key="2">
    <source>
        <dbReference type="ARBA" id="ARBA00012438"/>
    </source>
</evidence>
<evidence type="ECO:0000256" key="7">
    <source>
        <dbReference type="PROSITE-ProRule" id="PRU00339"/>
    </source>
</evidence>
<sequence>MNYNFKPFLFLIFIIYLLSISNTYAQGKKQVILSEVEEYKLNHTSFQKDTVYINLINELAWELVYSNYDSVSSLSHKAIKLSKVINYKRGQAKAHIALAFSSTITSNQTKVSHEHIDKAIKLSKEVAADSTLLSAYNVKAMMQMHAGNHENAYKIYQEALEFSKNKKDLLSEIKLNTNLATLFLLLGDTKEAVPYYENSLKLSEALNKKHWIGVIKSNLGYLNVKNKNFDKALEFLDQSIVIFKEQEKEEWLSFAYITKGELYLEKKNPKEALKYFELSEESHKKLQDQIRKADLLSGKAKSYLQLRDYTSAEDLALKGLKIAEKQKYQAGIATLSEILYLINKKKNNTPLALNYYENFKTITDSTALKDKKNALLMLKAKTSFKLEQEELKKETNTALAQQKTYIIFSLFAVFLAVLISFYVYKNNKLIQKLNNQLEQKATTLEESKQKLTYANETQEKLFSIISHDLRSPINALMNLLLLIKNGDIKPDDFLNFVPKLYNDVDAMSFTLNNLLNWSKSQMNGFVNKPENLNVQTSVNDSIHLLQENANQKNIIVRNNIPEVAEIYCDRNQFNLIVRNLLNNSIKFTPTGGEIILDATLKNKHWQITIQDNGVGMSPEVKNKLFKPDSSLQSAYGTNKEKGTGLGLLLCKEMVENNGGTIGVETKEGEGATFYFTVPVGE</sequence>
<feature type="transmembrane region" description="Helical" evidence="9">
    <location>
        <begin position="405"/>
        <end position="424"/>
    </location>
</feature>
<reference evidence="12" key="1">
    <citation type="submission" date="2016-10" db="EMBL/GenBank/DDBJ databases">
        <authorList>
            <person name="Varghese N."/>
            <person name="Submissions S."/>
        </authorList>
    </citation>
    <scope>NUCLEOTIDE SEQUENCE [LARGE SCALE GENOMIC DNA]</scope>
    <source>
        <strain evidence="12">DSM 24729</strain>
    </source>
</reference>
<dbReference type="SMART" id="SM00388">
    <property type="entry name" value="HisKA"/>
    <property type="match status" value="1"/>
</dbReference>
<dbReference type="EC" id="2.7.13.3" evidence="2"/>
<dbReference type="SUPFAM" id="SSF55874">
    <property type="entry name" value="ATPase domain of HSP90 chaperone/DNA topoisomerase II/histidine kinase"/>
    <property type="match status" value="1"/>
</dbReference>
<evidence type="ECO:0000256" key="1">
    <source>
        <dbReference type="ARBA" id="ARBA00000085"/>
    </source>
</evidence>
<evidence type="ECO:0000256" key="3">
    <source>
        <dbReference type="ARBA" id="ARBA00022553"/>
    </source>
</evidence>
<keyword evidence="4" id="KW-0808">Transferase</keyword>
<dbReference type="InterPro" id="IPR019734">
    <property type="entry name" value="TPR_rpt"/>
</dbReference>
<dbReference type="SMART" id="SM00387">
    <property type="entry name" value="HATPase_c"/>
    <property type="match status" value="1"/>
</dbReference>
<dbReference type="SMART" id="SM00028">
    <property type="entry name" value="TPR"/>
    <property type="match status" value="5"/>
</dbReference>
<dbReference type="InterPro" id="IPR011990">
    <property type="entry name" value="TPR-like_helical_dom_sf"/>
</dbReference>
<comment type="catalytic activity">
    <reaction evidence="1">
        <text>ATP + protein L-histidine = ADP + protein N-phospho-L-histidine.</text>
        <dbReference type="EC" id="2.7.13.3"/>
    </reaction>
</comment>
<dbReference type="InterPro" id="IPR036097">
    <property type="entry name" value="HisK_dim/P_sf"/>
</dbReference>
<evidence type="ECO:0000256" key="9">
    <source>
        <dbReference type="SAM" id="Phobius"/>
    </source>
</evidence>
<proteinExistence type="predicted"/>
<evidence type="ECO:0000256" key="5">
    <source>
        <dbReference type="ARBA" id="ARBA00022777"/>
    </source>
</evidence>
<dbReference type="PRINTS" id="PR00344">
    <property type="entry name" value="BCTRLSENSOR"/>
</dbReference>
<evidence type="ECO:0000256" key="8">
    <source>
        <dbReference type="SAM" id="Coils"/>
    </source>
</evidence>
<evidence type="ECO:0000256" key="6">
    <source>
        <dbReference type="ARBA" id="ARBA00023012"/>
    </source>
</evidence>
<keyword evidence="5 11" id="KW-0418">Kinase</keyword>
<dbReference type="Proteomes" id="UP000182114">
    <property type="component" value="Unassembled WGS sequence"/>
</dbReference>
<dbReference type="InterPro" id="IPR004358">
    <property type="entry name" value="Sig_transdc_His_kin-like_C"/>
</dbReference>
<organism evidence="11 12">
    <name type="scientific">Cellulophaga baltica</name>
    <dbReference type="NCBI Taxonomy" id="76594"/>
    <lineage>
        <taxon>Bacteria</taxon>
        <taxon>Pseudomonadati</taxon>
        <taxon>Bacteroidota</taxon>
        <taxon>Flavobacteriia</taxon>
        <taxon>Flavobacteriales</taxon>
        <taxon>Flavobacteriaceae</taxon>
        <taxon>Cellulophaga</taxon>
    </lineage>
</organism>
<feature type="coiled-coil region" evidence="8">
    <location>
        <begin position="426"/>
        <end position="454"/>
    </location>
</feature>
<dbReference type="AlphaFoldDB" id="A0A1G7G1F1"/>
<dbReference type="InterPro" id="IPR003594">
    <property type="entry name" value="HATPase_dom"/>
</dbReference>
<dbReference type="PROSITE" id="PS50109">
    <property type="entry name" value="HIS_KIN"/>
    <property type="match status" value="1"/>
</dbReference>
<dbReference type="Gene3D" id="1.10.287.130">
    <property type="match status" value="1"/>
</dbReference>
<dbReference type="Pfam" id="PF13424">
    <property type="entry name" value="TPR_12"/>
    <property type="match status" value="2"/>
</dbReference>
<evidence type="ECO:0000313" key="11">
    <source>
        <dbReference type="EMBL" id="SDE82014.1"/>
    </source>
</evidence>
<dbReference type="PANTHER" id="PTHR43711">
    <property type="entry name" value="TWO-COMPONENT HISTIDINE KINASE"/>
    <property type="match status" value="1"/>
</dbReference>
<evidence type="ECO:0000259" key="10">
    <source>
        <dbReference type="PROSITE" id="PS50109"/>
    </source>
</evidence>
<protein>
    <recommendedName>
        <fullName evidence="2">histidine kinase</fullName>
        <ecNumber evidence="2">2.7.13.3</ecNumber>
    </recommendedName>
</protein>
<dbReference type="SUPFAM" id="SSF47384">
    <property type="entry name" value="Homodimeric domain of signal transducing histidine kinase"/>
    <property type="match status" value="1"/>
</dbReference>
<dbReference type="SUPFAM" id="SSF48452">
    <property type="entry name" value="TPR-like"/>
    <property type="match status" value="2"/>
</dbReference>
<name>A0A1G7G1F1_9FLAO</name>
<accession>A0A1G7G1F1</accession>
<dbReference type="PANTHER" id="PTHR43711:SF31">
    <property type="entry name" value="HISTIDINE KINASE"/>
    <property type="match status" value="1"/>
</dbReference>
<dbReference type="InterPro" id="IPR005467">
    <property type="entry name" value="His_kinase_dom"/>
</dbReference>
<dbReference type="GO" id="GO:0000155">
    <property type="term" value="F:phosphorelay sensor kinase activity"/>
    <property type="evidence" value="ECO:0007669"/>
    <property type="project" value="InterPro"/>
</dbReference>
<evidence type="ECO:0000313" key="12">
    <source>
        <dbReference type="Proteomes" id="UP000182114"/>
    </source>
</evidence>
<dbReference type="InterPro" id="IPR003661">
    <property type="entry name" value="HisK_dim/P_dom"/>
</dbReference>
<dbReference type="InterPro" id="IPR036890">
    <property type="entry name" value="HATPase_C_sf"/>
</dbReference>
<keyword evidence="8" id="KW-0175">Coiled coil</keyword>
<dbReference type="InterPro" id="IPR050736">
    <property type="entry name" value="Sensor_HK_Regulatory"/>
</dbReference>
<dbReference type="Gene3D" id="3.30.565.10">
    <property type="entry name" value="Histidine kinase-like ATPase, C-terminal domain"/>
    <property type="match status" value="1"/>
</dbReference>
<gene>
    <name evidence="11" type="ORF">SAMN04487992_10461</name>
</gene>
<keyword evidence="3" id="KW-0597">Phosphoprotein</keyword>
<keyword evidence="9" id="KW-1133">Transmembrane helix</keyword>
<keyword evidence="6" id="KW-0902">Two-component regulatory system</keyword>
<dbReference type="Pfam" id="PF02518">
    <property type="entry name" value="HATPase_c"/>
    <property type="match status" value="1"/>
</dbReference>
<dbReference type="EMBL" id="FNBD01000004">
    <property type="protein sequence ID" value="SDE82014.1"/>
    <property type="molecule type" value="Genomic_DNA"/>
</dbReference>
<dbReference type="Gene3D" id="1.25.40.10">
    <property type="entry name" value="Tetratricopeptide repeat domain"/>
    <property type="match status" value="2"/>
</dbReference>
<dbReference type="CDD" id="cd00082">
    <property type="entry name" value="HisKA"/>
    <property type="match status" value="1"/>
</dbReference>
<keyword evidence="7" id="KW-0802">TPR repeat</keyword>
<keyword evidence="9" id="KW-0472">Membrane</keyword>
<dbReference type="Pfam" id="PF00512">
    <property type="entry name" value="HisKA"/>
    <property type="match status" value="1"/>
</dbReference>
<feature type="repeat" description="TPR" evidence="7">
    <location>
        <begin position="133"/>
        <end position="166"/>
    </location>
</feature>
<keyword evidence="12" id="KW-1185">Reference proteome</keyword>